<keyword evidence="2" id="KW-1185">Reference proteome</keyword>
<evidence type="ECO:0000313" key="1">
    <source>
        <dbReference type="EMBL" id="BDP43760.1"/>
    </source>
</evidence>
<organism evidence="1 2">
    <name type="scientific">Deinococcus aetherius</name>
    <dbReference type="NCBI Taxonomy" id="200252"/>
    <lineage>
        <taxon>Bacteria</taxon>
        <taxon>Thermotogati</taxon>
        <taxon>Deinococcota</taxon>
        <taxon>Deinococci</taxon>
        <taxon>Deinococcales</taxon>
        <taxon>Deinococcaceae</taxon>
        <taxon>Deinococcus</taxon>
    </lineage>
</organism>
<dbReference type="Proteomes" id="UP001064971">
    <property type="component" value="Plasmid pDAETH-1"/>
</dbReference>
<protein>
    <recommendedName>
        <fullName evidence="3">Secreted protein</fullName>
    </recommendedName>
</protein>
<evidence type="ECO:0000313" key="2">
    <source>
        <dbReference type="Proteomes" id="UP001064971"/>
    </source>
</evidence>
<proteinExistence type="predicted"/>
<accession>A0ABM8AIV8</accession>
<sequence length="69" mass="8022">MSWVAVVLLVLIVIGARQQGGMREKPAPPPPRRTWRERSWLRRLTLPDPRDVVAMQFVEDEREDRDGDA</sequence>
<dbReference type="EMBL" id="AP026561">
    <property type="protein sequence ID" value="BDP43760.1"/>
    <property type="molecule type" value="Genomic_DNA"/>
</dbReference>
<keyword evidence="1" id="KW-0614">Plasmid</keyword>
<dbReference type="RefSeq" id="WP_264777610.1">
    <property type="nucleotide sequence ID" value="NZ_AP026561.1"/>
</dbReference>
<gene>
    <name evidence="1" type="ORF">DAETH_37290</name>
</gene>
<geneLocation type="plasmid" evidence="1 2">
    <name>pDAETH-1</name>
</geneLocation>
<reference evidence="1" key="1">
    <citation type="submission" date="2022-07" db="EMBL/GenBank/DDBJ databases">
        <title>Complete Genome Sequence of the Radioresistant Bacterium Deinococcus aetherius ST0316, Isolated from the Air Dust collected in Lower Stratosphere above Japan.</title>
        <authorList>
            <person name="Satoh K."/>
            <person name="Hagiwara K."/>
            <person name="Katsumata K."/>
            <person name="Kubo A."/>
            <person name="Yokobori S."/>
            <person name="Yamagishi A."/>
            <person name="Oono Y."/>
            <person name="Narumi I."/>
        </authorList>
    </citation>
    <scope>NUCLEOTIDE SEQUENCE</scope>
    <source>
        <strain evidence="1">ST0316</strain>
        <plasmid evidence="1">pDAETH-1</plasmid>
    </source>
</reference>
<name>A0ABM8AIV8_9DEIO</name>
<evidence type="ECO:0008006" key="3">
    <source>
        <dbReference type="Google" id="ProtNLM"/>
    </source>
</evidence>